<evidence type="ECO:0000313" key="4">
    <source>
        <dbReference type="Proteomes" id="UP000070383"/>
    </source>
</evidence>
<dbReference type="PATRIC" id="fig|33036.3.peg.1827"/>
<dbReference type="RefSeq" id="WP_197416351.1">
    <property type="nucleotide sequence ID" value="NZ_KQ955299.1"/>
</dbReference>
<comment type="caution">
    <text evidence="3">The sequence shown here is derived from an EMBL/GenBank/DDBJ whole genome shotgun (WGS) entry which is preliminary data.</text>
</comment>
<evidence type="ECO:0008006" key="5">
    <source>
        <dbReference type="Google" id="ProtNLM"/>
    </source>
</evidence>
<dbReference type="Proteomes" id="UP000070383">
    <property type="component" value="Unassembled WGS sequence"/>
</dbReference>
<evidence type="ECO:0000256" key="1">
    <source>
        <dbReference type="ARBA" id="ARBA00004196"/>
    </source>
</evidence>
<feature type="compositionally biased region" description="Basic and acidic residues" evidence="2">
    <location>
        <begin position="137"/>
        <end position="153"/>
    </location>
</feature>
<gene>
    <name evidence="3" type="ORF">HMPREF3200_01849</name>
</gene>
<dbReference type="Pfam" id="PF09479">
    <property type="entry name" value="Flg_new"/>
    <property type="match status" value="2"/>
</dbReference>
<protein>
    <recommendedName>
        <fullName evidence="5">LPXTG-motif protein cell wall anchor domain protein</fullName>
    </recommendedName>
</protein>
<organism evidence="3 4">
    <name type="scientific">Anaerococcus tetradius</name>
    <dbReference type="NCBI Taxonomy" id="33036"/>
    <lineage>
        <taxon>Bacteria</taxon>
        <taxon>Bacillati</taxon>
        <taxon>Bacillota</taxon>
        <taxon>Tissierellia</taxon>
        <taxon>Tissierellales</taxon>
        <taxon>Peptoniphilaceae</taxon>
        <taxon>Anaerococcus</taxon>
    </lineage>
</organism>
<evidence type="ECO:0000256" key="2">
    <source>
        <dbReference type="SAM" id="MobiDB-lite"/>
    </source>
</evidence>
<dbReference type="GO" id="GO:0030313">
    <property type="term" value="C:cell envelope"/>
    <property type="evidence" value="ECO:0007669"/>
    <property type="project" value="UniProtKB-SubCell"/>
</dbReference>
<dbReference type="Gene3D" id="2.60.40.4270">
    <property type="entry name" value="Listeria-Bacteroides repeat domain"/>
    <property type="match status" value="2"/>
</dbReference>
<dbReference type="InterPro" id="IPR042229">
    <property type="entry name" value="Listeria/Bacterioides_rpt_sf"/>
</dbReference>
<feature type="compositionally biased region" description="Pro residues" evidence="2">
    <location>
        <begin position="154"/>
        <end position="163"/>
    </location>
</feature>
<feature type="region of interest" description="Disordered" evidence="2">
    <location>
        <begin position="137"/>
        <end position="285"/>
    </location>
</feature>
<comment type="subcellular location">
    <subcellularLocation>
        <location evidence="1">Cell envelope</location>
    </subcellularLocation>
</comment>
<reference evidence="4" key="1">
    <citation type="submission" date="2016-01" db="EMBL/GenBank/DDBJ databases">
        <authorList>
            <person name="Mitreva M."/>
            <person name="Pepin K.H."/>
            <person name="Mihindukulasuriya K.A."/>
            <person name="Fulton R."/>
            <person name="Fronick C."/>
            <person name="O'Laughlin M."/>
            <person name="Miner T."/>
            <person name="Herter B."/>
            <person name="Rosa B.A."/>
            <person name="Cordes M."/>
            <person name="Tomlinson C."/>
            <person name="Wollam A."/>
            <person name="Palsikar V.B."/>
            <person name="Mardis E.R."/>
            <person name="Wilson R.K."/>
        </authorList>
    </citation>
    <scope>NUCLEOTIDE SEQUENCE [LARGE SCALE GENOMIC DNA]</scope>
    <source>
        <strain evidence="4">MJR8151</strain>
    </source>
</reference>
<evidence type="ECO:0000313" key="3">
    <source>
        <dbReference type="EMBL" id="KWZ76386.1"/>
    </source>
</evidence>
<sequence>AVWKDIEYKVTFNGNTGTGSMKESTVKKGEKYKLPGNKFQAPTNKEFKTWEVDGKEVAAGTEITVDKDTEVKAVWKDIEYKVSFNGNSGTGSMTEATVKKGEKYKLPGNKFQAPTNKEFKTWEVDGKEVAVGTEITVDKDIEVKAVWKDKKPDNPPAPQPNPEQPGGSGTSPCPSPSPQAGEVGTNPGTENPGKTGEKPVEPGKQGETPNKPGEKPEQAGKVGDKPEEPGKASEEKPSKENPSPEKEKEGKKQEAEPSKKIPVPQEKENKEQAENKAKNTNPNVKTGVESLNLVTASLVSAASALFMTFKKKKND</sequence>
<feature type="non-terminal residue" evidence="3">
    <location>
        <position position="1"/>
    </location>
</feature>
<dbReference type="InterPro" id="IPR013378">
    <property type="entry name" value="InlB-like_B-rpt"/>
</dbReference>
<accession>A0A133K9Z4</accession>
<dbReference type="STRING" id="33036.HMPREF3200_01849"/>
<name>A0A133K9Z4_9FIRM</name>
<proteinExistence type="predicted"/>
<dbReference type="AlphaFoldDB" id="A0A133K9Z4"/>
<keyword evidence="4" id="KW-1185">Reference proteome</keyword>
<feature type="compositionally biased region" description="Basic and acidic residues" evidence="2">
    <location>
        <begin position="212"/>
        <end position="277"/>
    </location>
</feature>
<dbReference type="EMBL" id="LRPM01000087">
    <property type="protein sequence ID" value="KWZ76386.1"/>
    <property type="molecule type" value="Genomic_DNA"/>
</dbReference>